<dbReference type="GO" id="GO:0000978">
    <property type="term" value="F:RNA polymerase II cis-regulatory region sequence-specific DNA binding"/>
    <property type="evidence" value="ECO:0007669"/>
    <property type="project" value="TreeGrafter"/>
</dbReference>
<dbReference type="OMA" id="PEFPFHP"/>
<dbReference type="InterPro" id="IPR036236">
    <property type="entry name" value="Znf_C2H2_sf"/>
</dbReference>
<evidence type="ECO:0000256" key="6">
    <source>
        <dbReference type="ARBA" id="ARBA00023015"/>
    </source>
</evidence>
<dbReference type="EMBL" id="BEZZ01000560">
    <property type="protein sequence ID" value="GCC34012.1"/>
    <property type="molecule type" value="Genomic_DNA"/>
</dbReference>
<dbReference type="GO" id="GO:0000981">
    <property type="term" value="F:DNA-binding transcription factor activity, RNA polymerase II-specific"/>
    <property type="evidence" value="ECO:0007669"/>
    <property type="project" value="TreeGrafter"/>
</dbReference>
<reference evidence="14 15" key="1">
    <citation type="journal article" date="2018" name="Nat. Ecol. Evol.">
        <title>Shark genomes provide insights into elasmobranch evolution and the origin of vertebrates.</title>
        <authorList>
            <person name="Hara Y"/>
            <person name="Yamaguchi K"/>
            <person name="Onimaru K"/>
            <person name="Kadota M"/>
            <person name="Koyanagi M"/>
            <person name="Keeley SD"/>
            <person name="Tatsumi K"/>
            <person name="Tanaka K"/>
            <person name="Motone F"/>
            <person name="Kageyama Y"/>
            <person name="Nozu R"/>
            <person name="Adachi N"/>
            <person name="Nishimura O"/>
            <person name="Nakagawa R"/>
            <person name="Tanegashima C"/>
            <person name="Kiyatake I"/>
            <person name="Matsumoto R"/>
            <person name="Murakumo K"/>
            <person name="Nishida K"/>
            <person name="Terakita A"/>
            <person name="Kuratani S"/>
            <person name="Sato K"/>
            <person name="Hyodo S Kuraku.S."/>
        </authorList>
    </citation>
    <scope>NUCLEOTIDE SEQUENCE [LARGE SCALE GENOMIC DNA]</scope>
</reference>
<keyword evidence="2" id="KW-0479">Metal-binding</keyword>
<evidence type="ECO:0000256" key="2">
    <source>
        <dbReference type="ARBA" id="ARBA00022723"/>
    </source>
</evidence>
<feature type="domain" description="C2H2-type" evidence="13">
    <location>
        <begin position="345"/>
        <end position="372"/>
    </location>
</feature>
<comment type="caution">
    <text evidence="14">The sequence shown here is derived from an EMBL/GenBank/DDBJ whole genome shotgun (WGS) entry which is preliminary data.</text>
</comment>
<dbReference type="OrthoDB" id="6365676at2759"/>
<comment type="subcellular location">
    <subcellularLocation>
        <location evidence="1">Nucleus</location>
    </subcellularLocation>
</comment>
<dbReference type="AlphaFoldDB" id="A0A401SUF1"/>
<dbReference type="PROSITE" id="PS00028">
    <property type="entry name" value="ZINC_FINGER_C2H2_1"/>
    <property type="match status" value="3"/>
</dbReference>
<dbReference type="FunFam" id="3.30.160.60:FF:000368">
    <property type="entry name" value="Krueppel-like factor 15"/>
    <property type="match status" value="1"/>
</dbReference>
<dbReference type="FunFam" id="3.30.160.60:FF:000624">
    <property type="entry name" value="zinc finger protein 697"/>
    <property type="match status" value="1"/>
</dbReference>
<dbReference type="Gene3D" id="3.30.160.60">
    <property type="entry name" value="Classic Zinc Finger"/>
    <property type="match status" value="3"/>
</dbReference>
<dbReference type="SUPFAM" id="SSF57667">
    <property type="entry name" value="beta-beta-alpha zinc fingers"/>
    <property type="match status" value="2"/>
</dbReference>
<dbReference type="PANTHER" id="PTHR23235:SF120">
    <property type="entry name" value="KRUPPEL-LIKE FACTOR 15"/>
    <property type="match status" value="1"/>
</dbReference>
<dbReference type="GO" id="GO:0008270">
    <property type="term" value="F:zinc ion binding"/>
    <property type="evidence" value="ECO:0007669"/>
    <property type="project" value="UniProtKB-KW"/>
</dbReference>
<keyword evidence="7" id="KW-0238">DNA-binding</keyword>
<evidence type="ECO:0000256" key="5">
    <source>
        <dbReference type="ARBA" id="ARBA00022833"/>
    </source>
</evidence>
<evidence type="ECO:0000256" key="9">
    <source>
        <dbReference type="ARBA" id="ARBA00023163"/>
    </source>
</evidence>
<dbReference type="GO" id="GO:0005654">
    <property type="term" value="C:nucleoplasm"/>
    <property type="evidence" value="ECO:0007669"/>
    <property type="project" value="UniProtKB-ARBA"/>
</dbReference>
<keyword evidence="4 12" id="KW-0863">Zinc-finger</keyword>
<evidence type="ECO:0000256" key="11">
    <source>
        <dbReference type="ARBA" id="ARBA00069427"/>
    </source>
</evidence>
<organism evidence="14 15">
    <name type="scientific">Chiloscyllium punctatum</name>
    <name type="common">Brownbanded bambooshark</name>
    <name type="synonym">Hemiscyllium punctatum</name>
    <dbReference type="NCBI Taxonomy" id="137246"/>
    <lineage>
        <taxon>Eukaryota</taxon>
        <taxon>Metazoa</taxon>
        <taxon>Chordata</taxon>
        <taxon>Craniata</taxon>
        <taxon>Vertebrata</taxon>
        <taxon>Chondrichthyes</taxon>
        <taxon>Elasmobranchii</taxon>
        <taxon>Galeomorphii</taxon>
        <taxon>Galeoidea</taxon>
        <taxon>Orectolobiformes</taxon>
        <taxon>Hemiscylliidae</taxon>
        <taxon>Chiloscyllium</taxon>
    </lineage>
</organism>
<dbReference type="Proteomes" id="UP000287033">
    <property type="component" value="Unassembled WGS sequence"/>
</dbReference>
<keyword evidence="5" id="KW-0862">Zinc</keyword>
<keyword evidence="9" id="KW-0804">Transcription</keyword>
<dbReference type="SMART" id="SM00355">
    <property type="entry name" value="ZnF_C2H2"/>
    <property type="match status" value="3"/>
</dbReference>
<evidence type="ECO:0000256" key="7">
    <source>
        <dbReference type="ARBA" id="ARBA00023125"/>
    </source>
</evidence>
<sequence length="380" mass="41288">MVSLNHSEPLCITDLLTPSGSNCSGQHGELASNTSLLEDGGSDGCSPRSCSSPDSQDANFISVHPSLLEKYSMMGRMLVSKLDPQQTIASEGCSEVFEAQVKMPDFSSTLPGDFIPTLEEIEEFLKEKMEIVKDGLAENSATTEIKVEVKSEALGDFSLESNECFLSSSDSTGLGSAPEVTVTAATGNVPMVLQLQPVHVPSACPTTQTPSSVKLTQLVVNVQGQAFALVPQRAQTPPNSTTRQFVKIAPLPIAARSVAVGSLVNVVEATQKLQKSSSADVIRVHKCSFPGCNKMYTKSSHLKAHYRRHTGEKPYSCTWPDCGWRFSRSDELSRHKRSHSGVKPYQCHICEKKFARSDHLSKHVKVHRGLRNGRITRTAS</sequence>
<evidence type="ECO:0000313" key="15">
    <source>
        <dbReference type="Proteomes" id="UP000287033"/>
    </source>
</evidence>
<evidence type="ECO:0000256" key="1">
    <source>
        <dbReference type="ARBA" id="ARBA00004123"/>
    </source>
</evidence>
<keyword evidence="6" id="KW-0805">Transcription regulation</keyword>
<dbReference type="STRING" id="137246.A0A401SUF1"/>
<dbReference type="PANTHER" id="PTHR23235">
    <property type="entry name" value="KRUEPPEL-LIKE TRANSCRIPTION FACTOR"/>
    <property type="match status" value="1"/>
</dbReference>
<dbReference type="InterPro" id="IPR013087">
    <property type="entry name" value="Znf_C2H2_type"/>
</dbReference>
<dbReference type="FunFam" id="3.30.160.60:FF:000018">
    <property type="entry name" value="Krueppel-like factor 15"/>
    <property type="match status" value="1"/>
</dbReference>
<keyword evidence="3" id="KW-0677">Repeat</keyword>
<name>A0A401SUF1_CHIPU</name>
<dbReference type="GO" id="GO:0045893">
    <property type="term" value="P:positive regulation of DNA-templated transcription"/>
    <property type="evidence" value="ECO:0007669"/>
    <property type="project" value="UniProtKB-ARBA"/>
</dbReference>
<dbReference type="Pfam" id="PF00096">
    <property type="entry name" value="zf-C2H2"/>
    <property type="match status" value="3"/>
</dbReference>
<accession>A0A401SUF1</accession>
<evidence type="ECO:0000256" key="3">
    <source>
        <dbReference type="ARBA" id="ARBA00022737"/>
    </source>
</evidence>
<evidence type="ECO:0000256" key="10">
    <source>
        <dbReference type="ARBA" id="ARBA00023242"/>
    </source>
</evidence>
<dbReference type="CDD" id="cd21580">
    <property type="entry name" value="KLF15_N"/>
    <property type="match status" value="1"/>
</dbReference>
<proteinExistence type="predicted"/>
<dbReference type="PROSITE" id="PS50157">
    <property type="entry name" value="ZINC_FINGER_C2H2_2"/>
    <property type="match status" value="3"/>
</dbReference>
<gene>
    <name evidence="14" type="ORF">chiPu_0012485</name>
</gene>
<keyword evidence="15" id="KW-1185">Reference proteome</keyword>
<evidence type="ECO:0000259" key="13">
    <source>
        <dbReference type="PROSITE" id="PS50157"/>
    </source>
</evidence>
<evidence type="ECO:0000256" key="12">
    <source>
        <dbReference type="PROSITE-ProRule" id="PRU00042"/>
    </source>
</evidence>
<evidence type="ECO:0000256" key="4">
    <source>
        <dbReference type="ARBA" id="ARBA00022771"/>
    </source>
</evidence>
<protein>
    <recommendedName>
        <fullName evidence="11">Krueppel-like factor 15</fullName>
    </recommendedName>
</protein>
<evidence type="ECO:0000256" key="8">
    <source>
        <dbReference type="ARBA" id="ARBA00023159"/>
    </source>
</evidence>
<keyword evidence="10" id="KW-0539">Nucleus</keyword>
<feature type="domain" description="C2H2-type" evidence="13">
    <location>
        <begin position="285"/>
        <end position="314"/>
    </location>
</feature>
<keyword evidence="8" id="KW-0010">Activator</keyword>
<feature type="domain" description="C2H2-type" evidence="13">
    <location>
        <begin position="315"/>
        <end position="344"/>
    </location>
</feature>
<evidence type="ECO:0000313" key="14">
    <source>
        <dbReference type="EMBL" id="GCC34012.1"/>
    </source>
</evidence>